<evidence type="ECO:0000313" key="2">
    <source>
        <dbReference type="Proteomes" id="UP000017119"/>
    </source>
</evidence>
<protein>
    <submittedName>
        <fullName evidence="1">Uncharacterized protein</fullName>
    </submittedName>
</protein>
<dbReference type="KEGG" id="mpv:PRV_02880"/>
<dbReference type="STRING" id="1403316.PRV_02880"/>
<sequence>MFLGLTKKAILGLSLTSTTVSGGSTFGYLFGKLGVSNEEGGVAKNSNNLDVGKNTENFSQQLKKEEVKFEQKIEVPRVESFARIGQINSRGGQRFNNVFNGLNDREAAFNLPEYKEEEIVEDQQVINEQQAVSAEVSVNHEEVDPKVKQVLEELLAKEKARRRELAKQQKQDIWLEVAWFFKVAGIGRQKVCSLVKKGHDHYDRKRIPITINDYDNNRMFRDLCDQTVWSKSKNKDLKDNGYEDLLWIRGKHEAVKKTIWWNWEDISGFRWTNTVEKPHLQVSENLDELSKDFCQIKRDNDWTEVKCFNKKEDMKSRFPAFDLTRNSWKSLTY</sequence>
<dbReference type="RefSeq" id="WP_022770558.1">
    <property type="nucleotide sequence ID" value="NC_022575.1"/>
</dbReference>
<reference evidence="1 2" key="1">
    <citation type="journal article" date="2013" name="Genome Announc.">
        <title>Genome Sequence of Mycoplasma parvum (Formerly Eperythrozoon parvum), a Diminutive Hemoplasma of the Pig.</title>
        <authorList>
            <person name="do Nascimento N.C."/>
            <person name="Dos Santos A.P."/>
            <person name="Chu Y."/>
            <person name="Guimaraes A.M."/>
            <person name="Pagliaro A."/>
            <person name="Messick J.B."/>
        </authorList>
    </citation>
    <scope>NUCLEOTIDE SEQUENCE [LARGE SCALE GENOMIC DNA]</scope>
    <source>
        <strain evidence="1 2">Indiana</strain>
    </source>
</reference>
<proteinExistence type="predicted"/>
<gene>
    <name evidence="1" type="ORF">PRV_02880</name>
</gene>
<dbReference type="AlphaFoldDB" id="U5ND01"/>
<dbReference type="Proteomes" id="UP000017119">
    <property type="component" value="Chromosome"/>
</dbReference>
<keyword evidence="2" id="KW-1185">Reference proteome</keyword>
<accession>U5ND01</accession>
<dbReference type="PATRIC" id="fig|1403316.3.peg.539"/>
<name>U5ND01_9MOLU</name>
<dbReference type="EMBL" id="CP006771">
    <property type="protein sequence ID" value="AGX89302.1"/>
    <property type="molecule type" value="Genomic_DNA"/>
</dbReference>
<evidence type="ECO:0000313" key="1">
    <source>
        <dbReference type="EMBL" id="AGX89302.1"/>
    </source>
</evidence>
<dbReference type="HOGENOM" id="CLU_833725_0_0_14"/>
<organism evidence="1 2">
    <name type="scientific">Mycoplasma parvum str. Indiana</name>
    <dbReference type="NCBI Taxonomy" id="1403316"/>
    <lineage>
        <taxon>Bacteria</taxon>
        <taxon>Bacillati</taxon>
        <taxon>Mycoplasmatota</taxon>
        <taxon>Mollicutes</taxon>
        <taxon>Mycoplasmataceae</taxon>
        <taxon>Mycoplasma</taxon>
    </lineage>
</organism>